<dbReference type="RefSeq" id="WP_123693351.1">
    <property type="nucleotide sequence ID" value="NZ_AP019700.1"/>
</dbReference>
<accession>A0A3N1KXW6</accession>
<sequence>MSDAKRRIVPEWLLERFRANPVPRLTPEQLAAGSAQRFVYMVSKHLQLPTRQMDDRKRLA</sequence>
<evidence type="ECO:0000313" key="2">
    <source>
        <dbReference type="Proteomes" id="UP000278222"/>
    </source>
</evidence>
<dbReference type="EMBL" id="RJKX01000016">
    <property type="protein sequence ID" value="ROP83629.1"/>
    <property type="molecule type" value="Genomic_DNA"/>
</dbReference>
<comment type="caution">
    <text evidence="1">The sequence shown here is derived from an EMBL/GenBank/DDBJ whole genome shotgun (WGS) entry which is preliminary data.</text>
</comment>
<dbReference type="Proteomes" id="UP000278222">
    <property type="component" value="Unassembled WGS sequence"/>
</dbReference>
<protein>
    <submittedName>
        <fullName evidence="1">Uncharacterized protein</fullName>
    </submittedName>
</protein>
<name>A0A3N1KXW6_9PROT</name>
<proteinExistence type="predicted"/>
<organism evidence="1 2">
    <name type="scientific">Stella humosa</name>
    <dbReference type="NCBI Taxonomy" id="94"/>
    <lineage>
        <taxon>Bacteria</taxon>
        <taxon>Pseudomonadati</taxon>
        <taxon>Pseudomonadota</taxon>
        <taxon>Alphaproteobacteria</taxon>
        <taxon>Rhodospirillales</taxon>
        <taxon>Stellaceae</taxon>
        <taxon>Stella</taxon>
    </lineage>
</organism>
<dbReference type="AlphaFoldDB" id="A0A3N1KXW6"/>
<gene>
    <name evidence="1" type="ORF">EDC65_4278</name>
</gene>
<evidence type="ECO:0000313" key="1">
    <source>
        <dbReference type="EMBL" id="ROP83629.1"/>
    </source>
</evidence>
<reference evidence="1 2" key="1">
    <citation type="submission" date="2018-11" db="EMBL/GenBank/DDBJ databases">
        <title>Genomic Encyclopedia of Type Strains, Phase IV (KMG-IV): sequencing the most valuable type-strain genomes for metagenomic binning, comparative biology and taxonomic classification.</title>
        <authorList>
            <person name="Goeker M."/>
        </authorList>
    </citation>
    <scope>NUCLEOTIDE SEQUENCE [LARGE SCALE GENOMIC DNA]</scope>
    <source>
        <strain evidence="1 2">DSM 5900</strain>
    </source>
</reference>
<keyword evidence="2" id="KW-1185">Reference proteome</keyword>